<keyword evidence="4" id="KW-0472">Membrane</keyword>
<evidence type="ECO:0000256" key="2">
    <source>
        <dbReference type="ARBA" id="ARBA00023157"/>
    </source>
</evidence>
<feature type="region of interest" description="Disordered" evidence="3">
    <location>
        <begin position="1"/>
        <end position="24"/>
    </location>
</feature>
<name>A0ABP5IRL1_9ACTN</name>
<keyword evidence="7" id="KW-1185">Reference proteome</keyword>
<evidence type="ECO:0000256" key="1">
    <source>
        <dbReference type="ARBA" id="ARBA00022729"/>
    </source>
</evidence>
<feature type="domain" description="LamG-like jellyroll fold" evidence="5">
    <location>
        <begin position="133"/>
        <end position="275"/>
    </location>
</feature>
<dbReference type="InterPro" id="IPR006558">
    <property type="entry name" value="LamG-like"/>
</dbReference>
<dbReference type="Pfam" id="PF13385">
    <property type="entry name" value="Laminin_G_3"/>
    <property type="match status" value="1"/>
</dbReference>
<keyword evidence="1" id="KW-0732">Signal</keyword>
<evidence type="ECO:0000256" key="4">
    <source>
        <dbReference type="SAM" id="Phobius"/>
    </source>
</evidence>
<evidence type="ECO:0000313" key="7">
    <source>
        <dbReference type="Proteomes" id="UP001500897"/>
    </source>
</evidence>
<evidence type="ECO:0000259" key="5">
    <source>
        <dbReference type="SMART" id="SM00560"/>
    </source>
</evidence>
<comment type="caution">
    <text evidence="6">The sequence shown here is derived from an EMBL/GenBank/DDBJ whole genome shotgun (WGS) entry which is preliminary data.</text>
</comment>
<dbReference type="SMART" id="SM00560">
    <property type="entry name" value="LamGL"/>
    <property type="match status" value="1"/>
</dbReference>
<protein>
    <recommendedName>
        <fullName evidence="5">LamG-like jellyroll fold domain-containing protein</fullName>
    </recommendedName>
</protein>
<accession>A0ABP5IRL1</accession>
<dbReference type="Proteomes" id="UP001500897">
    <property type="component" value="Unassembled WGS sequence"/>
</dbReference>
<dbReference type="EMBL" id="BAAANS010000028">
    <property type="protein sequence ID" value="GAA2105377.1"/>
    <property type="molecule type" value="Genomic_DNA"/>
</dbReference>
<evidence type="ECO:0000313" key="6">
    <source>
        <dbReference type="EMBL" id="GAA2105377.1"/>
    </source>
</evidence>
<keyword evidence="4" id="KW-1133">Transmembrane helix</keyword>
<evidence type="ECO:0000256" key="3">
    <source>
        <dbReference type="SAM" id="MobiDB-lite"/>
    </source>
</evidence>
<feature type="region of interest" description="Disordered" evidence="3">
    <location>
        <begin position="66"/>
        <end position="102"/>
    </location>
</feature>
<organism evidence="6 7">
    <name type="scientific">Kitasatospora saccharophila</name>
    <dbReference type="NCBI Taxonomy" id="407973"/>
    <lineage>
        <taxon>Bacteria</taxon>
        <taxon>Bacillati</taxon>
        <taxon>Actinomycetota</taxon>
        <taxon>Actinomycetes</taxon>
        <taxon>Kitasatosporales</taxon>
        <taxon>Streptomycetaceae</taxon>
        <taxon>Kitasatospora</taxon>
    </lineage>
</organism>
<dbReference type="RefSeq" id="WP_344553994.1">
    <property type="nucleotide sequence ID" value="NZ_BAAANS010000028.1"/>
</dbReference>
<sequence>MANTGMGGGYGPGGGPQSGPGSTEYWQAMADSAERETRRRRMLRIVAVAAGAVVLGGGALALALTMSDDGPTPRAQQSSSAPPPEPATVTPKLTLGPTAKLDTATGHEGQSLLLGGTPQGFAESETGAVDTGADFTVSALVRIDVDTTPKAAVSQNGTQFFSFFLGRDDASDKLRNRWVFKVQTDSEIAKSATAASQAEAVTGRWTLLTGVYSKKDGTISLYVDGVLAQTSEAPRVLASTGPLEFGRIRYSGLWVKPWNGAIADVRVWKKALTAEQVDAVRSAGKDAPSPFARFVAP</sequence>
<gene>
    <name evidence="6" type="ORF">GCM10009759_42380</name>
</gene>
<feature type="transmembrane region" description="Helical" evidence="4">
    <location>
        <begin position="45"/>
        <end position="66"/>
    </location>
</feature>
<keyword evidence="2" id="KW-1015">Disulfide bond</keyword>
<feature type="compositionally biased region" description="Gly residues" evidence="3">
    <location>
        <begin position="1"/>
        <end position="18"/>
    </location>
</feature>
<reference evidence="7" key="1">
    <citation type="journal article" date="2019" name="Int. J. Syst. Evol. Microbiol.">
        <title>The Global Catalogue of Microorganisms (GCM) 10K type strain sequencing project: providing services to taxonomists for standard genome sequencing and annotation.</title>
        <authorList>
            <consortium name="The Broad Institute Genomics Platform"/>
            <consortium name="The Broad Institute Genome Sequencing Center for Infectious Disease"/>
            <person name="Wu L."/>
            <person name="Ma J."/>
        </authorList>
    </citation>
    <scope>NUCLEOTIDE SEQUENCE [LARGE SCALE GENOMIC DNA]</scope>
    <source>
        <strain evidence="7">JCM 14559</strain>
    </source>
</reference>
<keyword evidence="4" id="KW-0812">Transmembrane</keyword>
<dbReference type="InterPro" id="IPR013320">
    <property type="entry name" value="ConA-like_dom_sf"/>
</dbReference>
<dbReference type="Gene3D" id="2.60.120.200">
    <property type="match status" value="1"/>
</dbReference>
<proteinExistence type="predicted"/>
<dbReference type="SUPFAM" id="SSF49899">
    <property type="entry name" value="Concanavalin A-like lectins/glucanases"/>
    <property type="match status" value="1"/>
</dbReference>